<reference evidence="2" key="1">
    <citation type="journal article" date="2019" name="Sci. Rep.">
        <title>Draft genome of Tanacetum cinerariifolium, the natural source of mosquito coil.</title>
        <authorList>
            <person name="Yamashiro T."/>
            <person name="Shiraishi A."/>
            <person name="Satake H."/>
            <person name="Nakayama K."/>
        </authorList>
    </citation>
    <scope>NUCLEOTIDE SEQUENCE</scope>
</reference>
<evidence type="ECO:0000259" key="1">
    <source>
        <dbReference type="Pfam" id="PF13966"/>
    </source>
</evidence>
<feature type="domain" description="Reverse transcriptase zinc-binding" evidence="1">
    <location>
        <begin position="102"/>
        <end position="167"/>
    </location>
</feature>
<comment type="caution">
    <text evidence="2">The sequence shown here is derived from an EMBL/GenBank/DDBJ whole genome shotgun (WGS) entry which is preliminary data.</text>
</comment>
<proteinExistence type="predicted"/>
<dbReference type="GO" id="GO:0003964">
    <property type="term" value="F:RNA-directed DNA polymerase activity"/>
    <property type="evidence" value="ECO:0007669"/>
    <property type="project" value="UniProtKB-KW"/>
</dbReference>
<dbReference type="AlphaFoldDB" id="A0A699JRG0"/>
<evidence type="ECO:0000313" key="2">
    <source>
        <dbReference type="EMBL" id="GFA53864.1"/>
    </source>
</evidence>
<accession>A0A699JRG0</accession>
<dbReference type="Pfam" id="PF13966">
    <property type="entry name" value="zf-RVT"/>
    <property type="match status" value="1"/>
</dbReference>
<keyword evidence="2" id="KW-0808">Transferase</keyword>
<gene>
    <name evidence="2" type="ORF">Tci_625836</name>
</gene>
<keyword evidence="2" id="KW-0548">Nucleotidyltransferase</keyword>
<protein>
    <submittedName>
        <fullName evidence="2">RNA-directed DNA polymerase, eukaryota</fullName>
    </submittedName>
</protein>
<dbReference type="EMBL" id="BKCJ010441727">
    <property type="protein sequence ID" value="GFA53864.1"/>
    <property type="molecule type" value="Genomic_DNA"/>
</dbReference>
<name>A0A699JRG0_TANCI</name>
<keyword evidence="2" id="KW-0695">RNA-directed DNA polymerase</keyword>
<dbReference type="InterPro" id="IPR026960">
    <property type="entry name" value="RVT-Znf"/>
</dbReference>
<sequence length="183" mass="21000">MKSGYSSIWLDIVHEVDRLKSRGIDLIDVASKLSQSGLDFSFRRAPRGGIEQNKFEMLKEKVEGCVLINMQDRWVWSLEGSGDFSVVSVRSLIDGITLLEVSTKTRWIKAVPIQVNVHAWKVKIDCLPTRLNISRRGMDIDSILCPMYGNAVESTGHLFFICHISREILRKISQWWDIEYTEV</sequence>
<organism evidence="2">
    <name type="scientific">Tanacetum cinerariifolium</name>
    <name type="common">Dalmatian daisy</name>
    <name type="synonym">Chrysanthemum cinerariifolium</name>
    <dbReference type="NCBI Taxonomy" id="118510"/>
    <lineage>
        <taxon>Eukaryota</taxon>
        <taxon>Viridiplantae</taxon>
        <taxon>Streptophyta</taxon>
        <taxon>Embryophyta</taxon>
        <taxon>Tracheophyta</taxon>
        <taxon>Spermatophyta</taxon>
        <taxon>Magnoliopsida</taxon>
        <taxon>eudicotyledons</taxon>
        <taxon>Gunneridae</taxon>
        <taxon>Pentapetalae</taxon>
        <taxon>asterids</taxon>
        <taxon>campanulids</taxon>
        <taxon>Asterales</taxon>
        <taxon>Asteraceae</taxon>
        <taxon>Asteroideae</taxon>
        <taxon>Anthemideae</taxon>
        <taxon>Anthemidinae</taxon>
        <taxon>Tanacetum</taxon>
    </lineage>
</organism>